<keyword evidence="1" id="KW-0325">Glycoprotein</keyword>
<evidence type="ECO:0000313" key="4">
    <source>
        <dbReference type="EMBL" id="KAL0171849.1"/>
    </source>
</evidence>
<evidence type="ECO:0000259" key="3">
    <source>
        <dbReference type="PROSITE" id="PS51004"/>
    </source>
</evidence>
<dbReference type="InterPro" id="IPR015943">
    <property type="entry name" value="WD40/YVTN_repeat-like_dom_sf"/>
</dbReference>
<sequence length="57" mass="6319">FKLTQIAVDTAAGPYKNYTVLFLGSENGRVLKILASMHPNSTYSTQVLEDIDVYNPN</sequence>
<feature type="domain" description="Sema" evidence="3">
    <location>
        <begin position="1"/>
        <end position="57"/>
    </location>
</feature>
<dbReference type="SUPFAM" id="SSF101912">
    <property type="entry name" value="Sema domain"/>
    <property type="match status" value="1"/>
</dbReference>
<comment type="caution">
    <text evidence="4">The sequence shown here is derived from an EMBL/GenBank/DDBJ whole genome shotgun (WGS) entry which is preliminary data.</text>
</comment>
<dbReference type="InterPro" id="IPR036352">
    <property type="entry name" value="Semap_dom_sf"/>
</dbReference>
<dbReference type="EMBL" id="JAMKFB020000016">
    <property type="protein sequence ID" value="KAL0171849.1"/>
    <property type="molecule type" value="Genomic_DNA"/>
</dbReference>
<dbReference type="Proteomes" id="UP001529510">
    <property type="component" value="Unassembled WGS sequence"/>
</dbReference>
<evidence type="ECO:0000256" key="2">
    <source>
        <dbReference type="PROSITE-ProRule" id="PRU00352"/>
    </source>
</evidence>
<dbReference type="PROSITE" id="PS51004">
    <property type="entry name" value="SEMA"/>
    <property type="match status" value="1"/>
</dbReference>
<dbReference type="AlphaFoldDB" id="A0ABD0PD48"/>
<feature type="non-terminal residue" evidence="4">
    <location>
        <position position="57"/>
    </location>
</feature>
<name>A0ABD0PD48_CIRMR</name>
<keyword evidence="5" id="KW-1185">Reference proteome</keyword>
<comment type="caution">
    <text evidence="2">Lacks conserved residue(s) required for the propagation of feature annotation.</text>
</comment>
<protein>
    <recommendedName>
        <fullName evidence="3">Sema domain-containing protein</fullName>
    </recommendedName>
</protein>
<dbReference type="InterPro" id="IPR001627">
    <property type="entry name" value="Semap_dom"/>
</dbReference>
<dbReference type="GO" id="GO:0007399">
    <property type="term" value="P:nervous system development"/>
    <property type="evidence" value="ECO:0007669"/>
    <property type="project" value="UniProtKB-ARBA"/>
</dbReference>
<reference evidence="4 5" key="1">
    <citation type="submission" date="2024-05" db="EMBL/GenBank/DDBJ databases">
        <title>Genome sequencing and assembly of Indian major carp, Cirrhinus mrigala (Hamilton, 1822).</title>
        <authorList>
            <person name="Mohindra V."/>
            <person name="Chowdhury L.M."/>
            <person name="Lal K."/>
            <person name="Jena J.K."/>
        </authorList>
    </citation>
    <scope>NUCLEOTIDE SEQUENCE [LARGE SCALE GENOMIC DNA]</scope>
    <source>
        <strain evidence="4">CM1030</strain>
        <tissue evidence="4">Blood</tissue>
    </source>
</reference>
<proteinExistence type="predicted"/>
<evidence type="ECO:0000256" key="1">
    <source>
        <dbReference type="ARBA" id="ARBA00023180"/>
    </source>
</evidence>
<gene>
    <name evidence="4" type="ORF">M9458_032160</name>
</gene>
<dbReference type="Gene3D" id="2.130.10.10">
    <property type="entry name" value="YVTN repeat-like/Quinoprotein amine dehydrogenase"/>
    <property type="match status" value="1"/>
</dbReference>
<organism evidence="4 5">
    <name type="scientific">Cirrhinus mrigala</name>
    <name type="common">Mrigala</name>
    <dbReference type="NCBI Taxonomy" id="683832"/>
    <lineage>
        <taxon>Eukaryota</taxon>
        <taxon>Metazoa</taxon>
        <taxon>Chordata</taxon>
        <taxon>Craniata</taxon>
        <taxon>Vertebrata</taxon>
        <taxon>Euteleostomi</taxon>
        <taxon>Actinopterygii</taxon>
        <taxon>Neopterygii</taxon>
        <taxon>Teleostei</taxon>
        <taxon>Ostariophysi</taxon>
        <taxon>Cypriniformes</taxon>
        <taxon>Cyprinidae</taxon>
        <taxon>Labeoninae</taxon>
        <taxon>Labeonini</taxon>
        <taxon>Cirrhinus</taxon>
    </lineage>
</organism>
<evidence type="ECO:0000313" key="5">
    <source>
        <dbReference type="Proteomes" id="UP001529510"/>
    </source>
</evidence>
<feature type="non-terminal residue" evidence="4">
    <location>
        <position position="1"/>
    </location>
</feature>
<accession>A0ABD0PD48</accession>
<dbReference type="Pfam" id="PF01403">
    <property type="entry name" value="Sema"/>
    <property type="match status" value="1"/>
</dbReference>